<organism evidence="1 2">
    <name type="scientific">Rhododendron molle</name>
    <name type="common">Chinese azalea</name>
    <name type="synonym">Azalea mollis</name>
    <dbReference type="NCBI Taxonomy" id="49168"/>
    <lineage>
        <taxon>Eukaryota</taxon>
        <taxon>Viridiplantae</taxon>
        <taxon>Streptophyta</taxon>
        <taxon>Embryophyta</taxon>
        <taxon>Tracheophyta</taxon>
        <taxon>Spermatophyta</taxon>
        <taxon>Magnoliopsida</taxon>
        <taxon>eudicotyledons</taxon>
        <taxon>Gunneridae</taxon>
        <taxon>Pentapetalae</taxon>
        <taxon>asterids</taxon>
        <taxon>Ericales</taxon>
        <taxon>Ericaceae</taxon>
        <taxon>Ericoideae</taxon>
        <taxon>Rhodoreae</taxon>
        <taxon>Rhododendron</taxon>
    </lineage>
</organism>
<dbReference type="Proteomes" id="UP001062846">
    <property type="component" value="Chromosome 12"/>
</dbReference>
<gene>
    <name evidence="1" type="ORF">RHMOL_Rhmol12G0124700</name>
</gene>
<accession>A0ACC0LHJ8</accession>
<dbReference type="EMBL" id="CM046399">
    <property type="protein sequence ID" value="KAI8528095.1"/>
    <property type="molecule type" value="Genomic_DNA"/>
</dbReference>
<evidence type="ECO:0000313" key="1">
    <source>
        <dbReference type="EMBL" id="KAI8528095.1"/>
    </source>
</evidence>
<proteinExistence type="predicted"/>
<protein>
    <submittedName>
        <fullName evidence="1">Uncharacterized protein</fullName>
    </submittedName>
</protein>
<evidence type="ECO:0000313" key="2">
    <source>
        <dbReference type="Proteomes" id="UP001062846"/>
    </source>
</evidence>
<keyword evidence="2" id="KW-1185">Reference proteome</keyword>
<name>A0ACC0LHJ8_RHOML</name>
<comment type="caution">
    <text evidence="1">The sequence shown here is derived from an EMBL/GenBank/DDBJ whole genome shotgun (WGS) entry which is preliminary data.</text>
</comment>
<sequence>MGLVNQEPVLFATSIKENILFGREGASMENVIAVAKVANAHSFITKLSKGFDTQVGQFGVQLSGGQKQRIAMARALLRDPKILLLDEAASALDA</sequence>
<reference evidence="1" key="1">
    <citation type="submission" date="2022-02" db="EMBL/GenBank/DDBJ databases">
        <title>Plant Genome Project.</title>
        <authorList>
            <person name="Zhang R.-G."/>
        </authorList>
    </citation>
    <scope>NUCLEOTIDE SEQUENCE</scope>
    <source>
        <strain evidence="1">AT1</strain>
    </source>
</reference>